<dbReference type="Pfam" id="PF07714">
    <property type="entry name" value="PK_Tyr_Ser-Thr"/>
    <property type="match status" value="1"/>
</dbReference>
<keyword evidence="4" id="KW-1185">Reference proteome</keyword>
<comment type="similarity">
    <text evidence="1">Belongs to the sel-1 family.</text>
</comment>
<proteinExistence type="inferred from homology"/>
<evidence type="ECO:0000259" key="2">
    <source>
        <dbReference type="Pfam" id="PF07714"/>
    </source>
</evidence>
<dbReference type="InterPro" id="IPR011009">
    <property type="entry name" value="Kinase-like_dom_sf"/>
</dbReference>
<evidence type="ECO:0000313" key="4">
    <source>
        <dbReference type="Proteomes" id="UP000807716"/>
    </source>
</evidence>
<dbReference type="InterPro" id="IPR011990">
    <property type="entry name" value="TPR-like_helical_dom_sf"/>
</dbReference>
<dbReference type="EMBL" id="JAAAJB010000131">
    <property type="protein sequence ID" value="KAG0264760.1"/>
    <property type="molecule type" value="Genomic_DNA"/>
</dbReference>
<dbReference type="Pfam" id="PF08238">
    <property type="entry name" value="Sel1"/>
    <property type="match status" value="3"/>
</dbReference>
<dbReference type="Proteomes" id="UP000807716">
    <property type="component" value="Unassembled WGS sequence"/>
</dbReference>
<dbReference type="SUPFAM" id="SSF81901">
    <property type="entry name" value="HCP-like"/>
    <property type="match status" value="1"/>
</dbReference>
<accession>A0A9P6QDL5</accession>
<dbReference type="PANTHER" id="PTHR11102:SF160">
    <property type="entry name" value="ERAD-ASSOCIATED E3 UBIQUITIN-PROTEIN LIGASE COMPONENT HRD3"/>
    <property type="match status" value="1"/>
</dbReference>
<dbReference type="SUPFAM" id="SSF56112">
    <property type="entry name" value="Protein kinase-like (PK-like)"/>
    <property type="match status" value="1"/>
</dbReference>
<dbReference type="Gene3D" id="1.10.510.10">
    <property type="entry name" value="Transferase(Phosphotransferase) domain 1"/>
    <property type="match status" value="1"/>
</dbReference>
<dbReference type="SMART" id="SM00671">
    <property type="entry name" value="SEL1"/>
    <property type="match status" value="2"/>
</dbReference>
<dbReference type="GO" id="GO:0004672">
    <property type="term" value="F:protein kinase activity"/>
    <property type="evidence" value="ECO:0007669"/>
    <property type="project" value="InterPro"/>
</dbReference>
<protein>
    <recommendedName>
        <fullName evidence="2">Serine-threonine/tyrosine-protein kinase catalytic domain-containing protein</fullName>
    </recommendedName>
</protein>
<dbReference type="InterPro" id="IPR050767">
    <property type="entry name" value="Sel1_AlgK"/>
</dbReference>
<dbReference type="InterPro" id="IPR006597">
    <property type="entry name" value="Sel1-like"/>
</dbReference>
<organism evidence="3 4">
    <name type="scientific">Actinomortierella ambigua</name>
    <dbReference type="NCBI Taxonomy" id="1343610"/>
    <lineage>
        <taxon>Eukaryota</taxon>
        <taxon>Fungi</taxon>
        <taxon>Fungi incertae sedis</taxon>
        <taxon>Mucoromycota</taxon>
        <taxon>Mortierellomycotina</taxon>
        <taxon>Mortierellomycetes</taxon>
        <taxon>Mortierellales</taxon>
        <taxon>Mortierellaceae</taxon>
        <taxon>Actinomortierella</taxon>
    </lineage>
</organism>
<dbReference type="Gene3D" id="1.25.40.10">
    <property type="entry name" value="Tetratricopeptide repeat domain"/>
    <property type="match status" value="1"/>
</dbReference>
<gene>
    <name evidence="3" type="ORF">DFQ27_001032</name>
</gene>
<dbReference type="OrthoDB" id="2384430at2759"/>
<sequence>MAANYPEPFHDQQDNMVVAMLVRSGEREEIPEDTPDEYRSWIEQCWRQDRSQRPNARDIILEDDDAITTSGGKDIHPSSHQGCGDEVMNHIRKTASKGNADAQLFLGWMCVHGLDVVESCGGGDDDTRLGDSEAAKWYRMAAERGESKAQLRLGVFHFHGRSVGRDHAEAARWFRKAANQGLAEAQFNLGLEHPRGRPRP</sequence>
<evidence type="ECO:0000313" key="3">
    <source>
        <dbReference type="EMBL" id="KAG0264760.1"/>
    </source>
</evidence>
<feature type="domain" description="Serine-threonine/tyrosine-protein kinase catalytic" evidence="2">
    <location>
        <begin position="7"/>
        <end position="60"/>
    </location>
</feature>
<dbReference type="AlphaFoldDB" id="A0A9P6QDL5"/>
<evidence type="ECO:0000256" key="1">
    <source>
        <dbReference type="ARBA" id="ARBA00038101"/>
    </source>
</evidence>
<dbReference type="InterPro" id="IPR001245">
    <property type="entry name" value="Ser-Thr/Tyr_kinase_cat_dom"/>
</dbReference>
<reference evidence="3" key="1">
    <citation type="journal article" date="2020" name="Fungal Divers.">
        <title>Resolving the Mortierellaceae phylogeny through synthesis of multi-gene phylogenetics and phylogenomics.</title>
        <authorList>
            <person name="Vandepol N."/>
            <person name="Liber J."/>
            <person name="Desiro A."/>
            <person name="Na H."/>
            <person name="Kennedy M."/>
            <person name="Barry K."/>
            <person name="Grigoriev I.V."/>
            <person name="Miller A.N."/>
            <person name="O'Donnell K."/>
            <person name="Stajich J.E."/>
            <person name="Bonito G."/>
        </authorList>
    </citation>
    <scope>NUCLEOTIDE SEQUENCE</scope>
    <source>
        <strain evidence="3">BC1065</strain>
    </source>
</reference>
<dbReference type="PANTHER" id="PTHR11102">
    <property type="entry name" value="SEL-1-LIKE PROTEIN"/>
    <property type="match status" value="1"/>
</dbReference>
<name>A0A9P6QDL5_9FUNG</name>
<comment type="caution">
    <text evidence="3">The sequence shown here is derived from an EMBL/GenBank/DDBJ whole genome shotgun (WGS) entry which is preliminary data.</text>
</comment>